<keyword evidence="5" id="KW-0998">Cell outer membrane</keyword>
<feature type="domain" description="RagB/SusD" evidence="7">
    <location>
        <begin position="335"/>
        <end position="462"/>
    </location>
</feature>
<protein>
    <submittedName>
        <fullName evidence="9">Starch-binding associating with outer membrane family protein</fullName>
    </submittedName>
</protein>
<keyword evidence="4" id="KW-0472">Membrane</keyword>
<dbReference type="InterPro" id="IPR033985">
    <property type="entry name" value="SusD-like_N"/>
</dbReference>
<sequence>MKKIILFSTLCASLFLGSCSSSFLDQEPPLYVNENDIFTSPTRIEATLNGLYAAIKNTGTKSLMGGKSYLVFDNRGDDVINISNNLVTLFNTYNMNVGITDAENADTWTYAYLGINKVNTFLQSLEGAREVAGENYDRYVQEAKFVRALAYYYLNNLYPTPYSVNPDAKSVPLRLTAEAGTENNNMPRSTVKQIYEHILSDLENISALDTEVNTYTGVTHATQAAANMLKMRVYMAMNEWDKAIAAGELVTGYSLPEDVTLIYKAPYFSQESIFSLPMADTNIPNTQQSLAEYYYDGKIMLIDTKSGIMSKPDYSLATDKRIIAFKGGKDLLMKFTDAKTKLQWVPIFRYAETLLDLAECYANKAGGEATAKSLLKQVRGRSVDAATDPLNIDNLSGDALKEAIYNEKRLEFIGEGIRGIDIMRRGEHFIKVGENETINVGPSDEKYTWPIPQVELLLNKDINK</sequence>
<dbReference type="EMBL" id="JGDB01000020">
    <property type="protein sequence ID" value="EXY92319.1"/>
    <property type="molecule type" value="Genomic_DNA"/>
</dbReference>
<dbReference type="RefSeq" id="WP_008769375.1">
    <property type="nucleotide sequence ID" value="NZ_JGDB01000020.1"/>
</dbReference>
<evidence type="ECO:0000313" key="9">
    <source>
        <dbReference type="EMBL" id="EXY92319.1"/>
    </source>
</evidence>
<name>A0A015U679_BACFG</name>
<gene>
    <name evidence="9" type="ORF">M125_0965</name>
</gene>
<accession>A0A015U679</accession>
<dbReference type="Pfam" id="PF07980">
    <property type="entry name" value="SusD_RagB"/>
    <property type="match status" value="1"/>
</dbReference>
<evidence type="ECO:0000256" key="1">
    <source>
        <dbReference type="ARBA" id="ARBA00004442"/>
    </source>
</evidence>
<evidence type="ECO:0000256" key="6">
    <source>
        <dbReference type="SAM" id="SignalP"/>
    </source>
</evidence>
<evidence type="ECO:0000259" key="7">
    <source>
        <dbReference type="Pfam" id="PF07980"/>
    </source>
</evidence>
<evidence type="ECO:0000256" key="5">
    <source>
        <dbReference type="ARBA" id="ARBA00023237"/>
    </source>
</evidence>
<dbReference type="Proteomes" id="UP000020773">
    <property type="component" value="Unassembled WGS sequence"/>
</dbReference>
<organism evidence="9 10">
    <name type="scientific">Bacteroides fragilis str. 3998T(B)3</name>
    <dbReference type="NCBI Taxonomy" id="1339316"/>
    <lineage>
        <taxon>Bacteria</taxon>
        <taxon>Pseudomonadati</taxon>
        <taxon>Bacteroidota</taxon>
        <taxon>Bacteroidia</taxon>
        <taxon>Bacteroidales</taxon>
        <taxon>Bacteroidaceae</taxon>
        <taxon>Bacteroides</taxon>
    </lineage>
</organism>
<comment type="caution">
    <text evidence="9">The sequence shown here is derived from an EMBL/GenBank/DDBJ whole genome shotgun (WGS) entry which is preliminary data.</text>
</comment>
<feature type="signal peptide" evidence="6">
    <location>
        <begin position="1"/>
        <end position="23"/>
    </location>
</feature>
<dbReference type="Gene3D" id="1.25.40.390">
    <property type="match status" value="1"/>
</dbReference>
<dbReference type="GO" id="GO:0009279">
    <property type="term" value="C:cell outer membrane"/>
    <property type="evidence" value="ECO:0007669"/>
    <property type="project" value="UniProtKB-SubCell"/>
</dbReference>
<feature type="domain" description="SusD-like N-terminal" evidence="8">
    <location>
        <begin position="23"/>
        <end position="234"/>
    </location>
</feature>
<evidence type="ECO:0000256" key="4">
    <source>
        <dbReference type="ARBA" id="ARBA00023136"/>
    </source>
</evidence>
<feature type="chain" id="PRO_5001477142" evidence="6">
    <location>
        <begin position="24"/>
        <end position="464"/>
    </location>
</feature>
<dbReference type="SUPFAM" id="SSF48452">
    <property type="entry name" value="TPR-like"/>
    <property type="match status" value="1"/>
</dbReference>
<dbReference type="CDD" id="cd08977">
    <property type="entry name" value="SusD"/>
    <property type="match status" value="1"/>
</dbReference>
<comment type="similarity">
    <text evidence="2">Belongs to the SusD family.</text>
</comment>
<proteinExistence type="inferred from homology"/>
<evidence type="ECO:0000256" key="2">
    <source>
        <dbReference type="ARBA" id="ARBA00006275"/>
    </source>
</evidence>
<evidence type="ECO:0000313" key="10">
    <source>
        <dbReference type="Proteomes" id="UP000020773"/>
    </source>
</evidence>
<dbReference type="InterPro" id="IPR012944">
    <property type="entry name" value="SusD_RagB_dom"/>
</dbReference>
<evidence type="ECO:0000259" key="8">
    <source>
        <dbReference type="Pfam" id="PF14322"/>
    </source>
</evidence>
<dbReference type="InterPro" id="IPR011990">
    <property type="entry name" value="TPR-like_helical_dom_sf"/>
</dbReference>
<dbReference type="Pfam" id="PF14322">
    <property type="entry name" value="SusD-like_3"/>
    <property type="match status" value="1"/>
</dbReference>
<reference evidence="9 10" key="1">
    <citation type="submission" date="2014-02" db="EMBL/GenBank/DDBJ databases">
        <authorList>
            <person name="Sears C."/>
            <person name="Carroll K."/>
            <person name="Sack B.R."/>
            <person name="Qadri F."/>
            <person name="Myers L.L."/>
            <person name="Chung G.-T."/>
            <person name="Escheverria P."/>
            <person name="Fraser C.M."/>
            <person name="Sadzewicz L."/>
            <person name="Shefchek K.A."/>
            <person name="Tallon L."/>
            <person name="Das S.P."/>
            <person name="Daugherty S."/>
            <person name="Mongodin E.F."/>
        </authorList>
    </citation>
    <scope>NUCLEOTIDE SEQUENCE [LARGE SCALE GENOMIC DNA]</scope>
    <source>
        <strain evidence="10">3998T(B)3</strain>
    </source>
</reference>
<dbReference type="AlphaFoldDB" id="A0A015U679"/>
<dbReference type="PATRIC" id="fig|1339316.3.peg.938"/>
<dbReference type="PROSITE" id="PS51257">
    <property type="entry name" value="PROKAR_LIPOPROTEIN"/>
    <property type="match status" value="1"/>
</dbReference>
<evidence type="ECO:0000256" key="3">
    <source>
        <dbReference type="ARBA" id="ARBA00022729"/>
    </source>
</evidence>
<keyword evidence="3 6" id="KW-0732">Signal</keyword>
<comment type="subcellular location">
    <subcellularLocation>
        <location evidence="1">Cell outer membrane</location>
    </subcellularLocation>
</comment>